<dbReference type="PANTHER" id="PTHR36113:SF1">
    <property type="entry name" value="GLYOXALASE_BLEOMYCIN RESISTANCE PROTEIN_DIOXYGENASE"/>
    <property type="match status" value="1"/>
</dbReference>
<evidence type="ECO:0000313" key="2">
    <source>
        <dbReference type="EMBL" id="BBL05121.1"/>
    </source>
</evidence>
<dbReference type="PANTHER" id="PTHR36113">
    <property type="entry name" value="LYASE, PUTATIVE-RELATED-RELATED"/>
    <property type="match status" value="1"/>
</dbReference>
<dbReference type="GeneID" id="78343151"/>
<dbReference type="Gene3D" id="3.10.180.10">
    <property type="entry name" value="2,3-Dihydroxybiphenyl 1,2-Dioxygenase, domain 1"/>
    <property type="match status" value="1"/>
</dbReference>
<dbReference type="AlphaFoldDB" id="A0A4Y1WVT1"/>
<dbReference type="EMBL" id="AP019735">
    <property type="protein sequence ID" value="BBL05121.1"/>
    <property type="molecule type" value="Genomic_DNA"/>
</dbReference>
<gene>
    <name evidence="2" type="ORF">A5CBH24_24340</name>
</gene>
<dbReference type="InterPro" id="IPR037523">
    <property type="entry name" value="VOC_core"/>
</dbReference>
<sequence>MRLHHLALWSRRIELLRDFYTTYFDGHAGEKYENPAKGFESYFVTFADGVSLELMRRTDVTAPDAAQHLGLAHFAFGCESRAEVDRLTERLRADGHPVLSEPRTTGDGYYESAVGDPDGNLVELVYKA</sequence>
<name>A0A4Y1WVT1_9BACT</name>
<dbReference type="InterPro" id="IPR029068">
    <property type="entry name" value="Glyas_Bleomycin-R_OHBP_Dase"/>
</dbReference>
<dbReference type="Proteomes" id="UP000318946">
    <property type="component" value="Chromosome"/>
</dbReference>
<dbReference type="OrthoDB" id="9789012at2"/>
<keyword evidence="3" id="KW-1185">Reference proteome</keyword>
<evidence type="ECO:0000259" key="1">
    <source>
        <dbReference type="PROSITE" id="PS51819"/>
    </source>
</evidence>
<evidence type="ECO:0000313" key="3">
    <source>
        <dbReference type="Proteomes" id="UP000318946"/>
    </source>
</evidence>
<dbReference type="InterPro" id="IPR051332">
    <property type="entry name" value="Fosfomycin_Res_Enzymes"/>
</dbReference>
<dbReference type="KEGG" id="acou:A5CBH24_24340"/>
<feature type="domain" description="VOC" evidence="1">
    <location>
        <begin position="2"/>
        <end position="127"/>
    </location>
</feature>
<dbReference type="Pfam" id="PF00903">
    <property type="entry name" value="Glyoxalase"/>
    <property type="match status" value="1"/>
</dbReference>
<organism evidence="2 3">
    <name type="scientific">Alistipes communis</name>
    <dbReference type="NCBI Taxonomy" id="2585118"/>
    <lineage>
        <taxon>Bacteria</taxon>
        <taxon>Pseudomonadati</taxon>
        <taxon>Bacteroidota</taxon>
        <taxon>Bacteroidia</taxon>
        <taxon>Bacteroidales</taxon>
        <taxon>Rikenellaceae</taxon>
        <taxon>Alistipes</taxon>
    </lineage>
</organism>
<proteinExistence type="predicted"/>
<dbReference type="SUPFAM" id="SSF54593">
    <property type="entry name" value="Glyoxalase/Bleomycin resistance protein/Dihydroxybiphenyl dioxygenase"/>
    <property type="match status" value="1"/>
</dbReference>
<accession>A0A4Y1WVT1</accession>
<reference evidence="3" key="1">
    <citation type="submission" date="2019-06" db="EMBL/GenBank/DDBJ databases">
        <title>Alistipes onderdonkii subsp. vulgaris subsp. nov., Alistipes dispar sp. nov. and Alistipes communis sp. nov., isolated from human faeces, and creation of Alistipes onderdonkii subsp. onderdonkii subsp. nov.</title>
        <authorList>
            <person name="Sakamoto M."/>
            <person name="Ikeyama N."/>
            <person name="Ogata Y."/>
            <person name="Suda W."/>
            <person name="Iino T."/>
            <person name="Hattori M."/>
            <person name="Ohkuma M."/>
        </authorList>
    </citation>
    <scope>NUCLEOTIDE SEQUENCE [LARGE SCALE GENOMIC DNA]</scope>
    <source>
        <strain evidence="3">5CBH24</strain>
    </source>
</reference>
<dbReference type="RefSeq" id="WP_141413362.1">
    <property type="nucleotide sequence ID" value="NZ_AP019735.1"/>
</dbReference>
<dbReference type="PROSITE" id="PS51819">
    <property type="entry name" value="VOC"/>
    <property type="match status" value="1"/>
</dbReference>
<protein>
    <submittedName>
        <fullName evidence="2">Glyoxalase</fullName>
    </submittedName>
</protein>
<dbReference type="InterPro" id="IPR004360">
    <property type="entry name" value="Glyas_Fos-R_dOase_dom"/>
</dbReference>